<keyword evidence="1" id="KW-0472">Membrane</keyword>
<dbReference type="Pfam" id="PF06030">
    <property type="entry name" value="WxLIP_PGBD"/>
    <property type="match status" value="1"/>
</dbReference>
<dbReference type="InterPro" id="IPR021759">
    <property type="entry name" value="WxLIP_HBD"/>
</dbReference>
<keyword evidence="6" id="KW-1185">Reference proteome</keyword>
<dbReference type="EMBL" id="JAFLVR010000043">
    <property type="protein sequence ID" value="MBO0453895.1"/>
    <property type="molecule type" value="Genomic_DNA"/>
</dbReference>
<keyword evidence="1" id="KW-1133">Transmembrane helix</keyword>
<reference evidence="5 6" key="1">
    <citation type="submission" date="2021-03" db="EMBL/GenBank/DDBJ databases">
        <title>Enterococcal diversity collection.</title>
        <authorList>
            <person name="Gilmore M.S."/>
            <person name="Schwartzman J."/>
            <person name="Van Tyne D."/>
            <person name="Martin M."/>
            <person name="Earl A.M."/>
            <person name="Manson A.L."/>
            <person name="Straub T."/>
            <person name="Salamzade R."/>
            <person name="Saavedra J."/>
            <person name="Lebreton F."/>
            <person name="Prichula J."/>
            <person name="Schaufler K."/>
            <person name="Gaca A."/>
            <person name="Sgardioli B."/>
            <person name="Wagenaar J."/>
            <person name="Strong T."/>
        </authorList>
    </citation>
    <scope>NUCLEOTIDE SEQUENCE [LARGE SCALE GENOMIC DNA]</scope>
    <source>
        <strain evidence="5 6">MJM16</strain>
    </source>
</reference>
<comment type="caution">
    <text evidence="5">The sequence shown here is derived from an EMBL/GenBank/DDBJ whole genome shotgun (WGS) entry which is preliminary data.</text>
</comment>
<keyword evidence="1" id="KW-0812">Transmembrane</keyword>
<evidence type="ECO:0000313" key="6">
    <source>
        <dbReference type="Proteomes" id="UP000664495"/>
    </source>
</evidence>
<accession>A0ABS3HKB6</accession>
<dbReference type="Proteomes" id="UP000664495">
    <property type="component" value="Unassembled WGS sequence"/>
</dbReference>
<sequence length="359" mass="40693">MGKIFRKIVFHFCTKRKIYCMLLIFSCLFSTSIVLAEESGGIEGSKNQPENDVGFAVEPILTKTQIDSKKGFYFIKVEPNKPQELTIKIRSTNVKPATVSIYVKDAHTNKNGAIDYDNEDYKKDATLKNSIEEITTISEKKVTVENYEEKKVTIKITPPKEQFTGVKGGAICIMKADTSKVKEGISSTFGYRIGLVVTEDSEVYDDGSTLKFLNVQPTVSQGRRVIQARMQNPEPKILKDLMIETKLTEKGGREVLKKRKMNNMRMAPNSQFEFSTNWGIDPLKSGTYTLFIKAKSGTSTWKWKQDFTVGEKEARKINEDANFTITYQSWVPLVTILISLVNVILIGCLYVRSKKWRAI</sequence>
<feature type="chain" id="PRO_5045874677" evidence="2">
    <location>
        <begin position="37"/>
        <end position="359"/>
    </location>
</feature>
<gene>
    <name evidence="5" type="ORF">JZO85_16685</name>
</gene>
<feature type="transmembrane region" description="Helical" evidence="1">
    <location>
        <begin position="330"/>
        <end position="351"/>
    </location>
</feature>
<name>A0ABS3HKB6_9ENTE</name>
<dbReference type="InterPro" id="IPR010317">
    <property type="entry name" value="WxLIP_PGBD"/>
</dbReference>
<evidence type="ECO:0000256" key="1">
    <source>
        <dbReference type="SAM" id="Phobius"/>
    </source>
</evidence>
<evidence type="ECO:0000313" key="5">
    <source>
        <dbReference type="EMBL" id="MBO0453895.1"/>
    </source>
</evidence>
<keyword evidence="2" id="KW-0732">Signal</keyword>
<dbReference type="RefSeq" id="WP_207109652.1">
    <property type="nucleotide sequence ID" value="NZ_JAFLVR010000043.1"/>
</dbReference>
<protein>
    <submittedName>
        <fullName evidence="5">DUF916 and DUF3324 domain-containing protein</fullName>
    </submittedName>
</protein>
<evidence type="ECO:0000259" key="3">
    <source>
        <dbReference type="Pfam" id="PF06030"/>
    </source>
</evidence>
<organism evidence="5 6">
    <name type="scientific">Candidatus Enterococcus murrayae</name>
    <dbReference type="NCBI Taxonomy" id="2815321"/>
    <lineage>
        <taxon>Bacteria</taxon>
        <taxon>Bacillati</taxon>
        <taxon>Bacillota</taxon>
        <taxon>Bacilli</taxon>
        <taxon>Lactobacillales</taxon>
        <taxon>Enterococcaceae</taxon>
        <taxon>Enterococcus</taxon>
    </lineage>
</organism>
<proteinExistence type="predicted"/>
<feature type="domain" description="WxL Interacting Protein host binding" evidence="4">
    <location>
        <begin position="184"/>
        <end position="319"/>
    </location>
</feature>
<evidence type="ECO:0000259" key="4">
    <source>
        <dbReference type="Pfam" id="PF11797"/>
    </source>
</evidence>
<evidence type="ECO:0000256" key="2">
    <source>
        <dbReference type="SAM" id="SignalP"/>
    </source>
</evidence>
<dbReference type="Pfam" id="PF11797">
    <property type="entry name" value="WxLIP_HBD"/>
    <property type="match status" value="1"/>
</dbReference>
<feature type="signal peptide" evidence="2">
    <location>
        <begin position="1"/>
        <end position="36"/>
    </location>
</feature>
<feature type="domain" description="WxL Interacting Protein peptidoglycan binding" evidence="3">
    <location>
        <begin position="55"/>
        <end position="173"/>
    </location>
</feature>